<dbReference type="SUPFAM" id="SSF55729">
    <property type="entry name" value="Acyl-CoA N-acyltransferases (Nat)"/>
    <property type="match status" value="1"/>
</dbReference>
<proteinExistence type="predicted"/>
<dbReference type="RefSeq" id="WP_091837332.1">
    <property type="nucleotide sequence ID" value="NZ_FOAN01000006.1"/>
</dbReference>
<dbReference type="AlphaFoldDB" id="A0A1H7U0Z7"/>
<organism evidence="1 2">
    <name type="scientific">Bosea lupini</name>
    <dbReference type="NCBI Taxonomy" id="1036779"/>
    <lineage>
        <taxon>Bacteria</taxon>
        <taxon>Pseudomonadati</taxon>
        <taxon>Pseudomonadota</taxon>
        <taxon>Alphaproteobacteria</taxon>
        <taxon>Hyphomicrobiales</taxon>
        <taxon>Boseaceae</taxon>
        <taxon>Bosea</taxon>
    </lineage>
</organism>
<evidence type="ECO:0000313" key="2">
    <source>
        <dbReference type="Proteomes" id="UP000199664"/>
    </source>
</evidence>
<gene>
    <name evidence="1" type="ORF">SAMN04515666_10674</name>
</gene>
<dbReference type="STRING" id="1036779.SAMN04515666_10674"/>
<dbReference type="EMBL" id="FOAN01000006">
    <property type="protein sequence ID" value="SEL90613.1"/>
    <property type="molecule type" value="Genomic_DNA"/>
</dbReference>
<dbReference type="Gene3D" id="3.40.630.30">
    <property type="match status" value="1"/>
</dbReference>
<name>A0A1H7U0Z7_9HYPH</name>
<accession>A0A1H7U0Z7</accession>
<protein>
    <submittedName>
        <fullName evidence="1">Uncharacterized protein</fullName>
    </submittedName>
</protein>
<dbReference type="InterPro" id="IPR016181">
    <property type="entry name" value="Acyl_CoA_acyltransferase"/>
</dbReference>
<sequence>MLGFWLKALRRPTLDLTLATAPGLTTRIIERPGVVLDDAELAALVEQLRTVAGRTLAQGALTYGVFSGERERLSQSIVTLISETATGRPVAFNALAQMQLQLNGEPEQVTHLGLVMVDPEVRGRGLSWVLYGLTVLVLFVRGGLRPRWISNVTQVPSVVGMVCETFSDVYPSPDAGSRQSFAHLTLARQIMRGHRHVFGVGEEAGFEEARSVITDAYTGGSDDLKKSFEQAAQHRDASYNAFCRETLDYERGDDVLQLGRMDLAAARRYLLGQVPRSSLPGLIGASAFLLLQRLVLPLLHWLDDGRRCGTLRPRAARTKP</sequence>
<keyword evidence="2" id="KW-1185">Reference proteome</keyword>
<dbReference type="OrthoDB" id="7648502at2"/>
<dbReference type="Proteomes" id="UP000199664">
    <property type="component" value="Unassembled WGS sequence"/>
</dbReference>
<reference evidence="2" key="1">
    <citation type="submission" date="2016-10" db="EMBL/GenBank/DDBJ databases">
        <authorList>
            <person name="Varghese N."/>
            <person name="Submissions S."/>
        </authorList>
    </citation>
    <scope>NUCLEOTIDE SEQUENCE [LARGE SCALE GENOMIC DNA]</scope>
    <source>
        <strain evidence="2">LMG 26383,CCUG 61248,R- 45681</strain>
    </source>
</reference>
<evidence type="ECO:0000313" key="1">
    <source>
        <dbReference type="EMBL" id="SEL90613.1"/>
    </source>
</evidence>